<evidence type="ECO:0000256" key="8">
    <source>
        <dbReference type="ARBA" id="ARBA00023209"/>
    </source>
</evidence>
<comment type="subcellular location">
    <subcellularLocation>
        <location evidence="10">Cell membrane</location>
        <topology evidence="10">Multi-pass membrane protein</topology>
    </subcellularLocation>
</comment>
<comment type="pathway">
    <text evidence="10">Lipid metabolism; phospholipid metabolism.</text>
</comment>
<feature type="transmembrane region" description="Helical" evidence="10">
    <location>
        <begin position="163"/>
        <end position="180"/>
    </location>
</feature>
<dbReference type="PANTHER" id="PTHR30309:SF0">
    <property type="entry name" value="GLYCEROL-3-PHOSPHATE ACYLTRANSFERASE-RELATED"/>
    <property type="match status" value="1"/>
</dbReference>
<keyword evidence="2 10" id="KW-0444">Lipid biosynthesis</keyword>
<comment type="catalytic activity">
    <reaction evidence="10">
        <text>an acyl phosphate + sn-glycerol 3-phosphate = a 1-acyl-sn-glycero-3-phosphate + phosphate</text>
        <dbReference type="Rhea" id="RHEA:34075"/>
        <dbReference type="ChEBI" id="CHEBI:43474"/>
        <dbReference type="ChEBI" id="CHEBI:57597"/>
        <dbReference type="ChEBI" id="CHEBI:57970"/>
        <dbReference type="ChEBI" id="CHEBI:59918"/>
        <dbReference type="EC" id="2.3.1.275"/>
    </reaction>
</comment>
<dbReference type="EC" id="2.3.1.275" evidence="10"/>
<evidence type="ECO:0000256" key="5">
    <source>
        <dbReference type="ARBA" id="ARBA00022989"/>
    </source>
</evidence>
<dbReference type="SMART" id="SM01207">
    <property type="entry name" value="G3P_acyltransf"/>
    <property type="match status" value="1"/>
</dbReference>
<dbReference type="NCBIfam" id="TIGR00023">
    <property type="entry name" value="glycerol-3-phosphate 1-O-acyltransferase PlsY"/>
    <property type="match status" value="1"/>
</dbReference>
<keyword evidence="5 10" id="KW-1133">Transmembrane helix</keyword>
<keyword evidence="9 10" id="KW-1208">Phospholipid metabolism</keyword>
<keyword evidence="11" id="KW-0012">Acyltransferase</keyword>
<evidence type="ECO:0000256" key="2">
    <source>
        <dbReference type="ARBA" id="ARBA00022516"/>
    </source>
</evidence>
<evidence type="ECO:0000256" key="4">
    <source>
        <dbReference type="ARBA" id="ARBA00022692"/>
    </source>
</evidence>
<dbReference type="PANTHER" id="PTHR30309">
    <property type="entry name" value="INNER MEMBRANE PROTEIN YGIH"/>
    <property type="match status" value="1"/>
</dbReference>
<evidence type="ECO:0000256" key="9">
    <source>
        <dbReference type="ARBA" id="ARBA00023264"/>
    </source>
</evidence>
<sequence length="200" mass="21147">MTAIISILLSYLLGAISFSYVIGKKLKQVDIRQHGSGNAGATNTLRVLGVGPAVVVLLLDCAKGIAAVFLGLWLTDGNTTIAAASGLAAILGHNWPVYYGFRGGKGVATTIGVLATLIFAAALISGVIAIIAILITRYVSLGSILFVLGSSIITFFFGDYFGYASSYIYFVLIIAVLTIWRHRANIERLMKGNESKLGSK</sequence>
<keyword evidence="1 10" id="KW-1003">Cell membrane</keyword>
<name>A0ABS6JZF0_9BACI</name>
<keyword evidence="4 10" id="KW-0812">Transmembrane</keyword>
<comment type="caution">
    <text evidence="11">The sequence shown here is derived from an EMBL/GenBank/DDBJ whole genome shotgun (WGS) entry which is preliminary data.</text>
</comment>
<evidence type="ECO:0000256" key="10">
    <source>
        <dbReference type="HAMAP-Rule" id="MF_01043"/>
    </source>
</evidence>
<evidence type="ECO:0000256" key="7">
    <source>
        <dbReference type="ARBA" id="ARBA00023136"/>
    </source>
</evidence>
<evidence type="ECO:0000313" key="11">
    <source>
        <dbReference type="EMBL" id="MBU9723965.1"/>
    </source>
</evidence>
<organism evidence="11 12">
    <name type="scientific">Evansella alkalicola</name>
    <dbReference type="NCBI Taxonomy" id="745819"/>
    <lineage>
        <taxon>Bacteria</taxon>
        <taxon>Bacillati</taxon>
        <taxon>Bacillota</taxon>
        <taxon>Bacilli</taxon>
        <taxon>Bacillales</taxon>
        <taxon>Bacillaceae</taxon>
        <taxon>Evansella</taxon>
    </lineage>
</organism>
<keyword evidence="8 10" id="KW-0594">Phospholipid biosynthesis</keyword>
<gene>
    <name evidence="10 11" type="primary">plsY</name>
    <name evidence="11" type="ORF">KS407_21310</name>
</gene>
<accession>A0ABS6JZF0</accession>
<evidence type="ECO:0000256" key="6">
    <source>
        <dbReference type="ARBA" id="ARBA00023098"/>
    </source>
</evidence>
<comment type="similarity">
    <text evidence="10">Belongs to the PlsY family.</text>
</comment>
<dbReference type="EMBL" id="JAHQCR010000088">
    <property type="protein sequence ID" value="MBU9723965.1"/>
    <property type="molecule type" value="Genomic_DNA"/>
</dbReference>
<protein>
    <recommendedName>
        <fullName evidence="10">Glycerol-3-phosphate acyltransferase</fullName>
    </recommendedName>
    <alternativeName>
        <fullName evidence="10">Acyl-PO4 G3P acyltransferase</fullName>
    </alternativeName>
    <alternativeName>
        <fullName evidence="10">Acyl-phosphate--glycerol-3-phosphate acyltransferase</fullName>
    </alternativeName>
    <alternativeName>
        <fullName evidence="10">G3P acyltransferase</fullName>
        <shortName evidence="10">GPAT</shortName>
        <ecNumber evidence="10">2.3.1.275</ecNumber>
    </alternativeName>
    <alternativeName>
        <fullName evidence="10">Lysophosphatidic acid synthase</fullName>
        <shortName evidence="10">LPA synthase</shortName>
    </alternativeName>
</protein>
<dbReference type="InterPro" id="IPR003811">
    <property type="entry name" value="G3P_acylTferase_PlsY"/>
</dbReference>
<keyword evidence="6 10" id="KW-0443">Lipid metabolism</keyword>
<dbReference type="RefSeq" id="WP_088075073.1">
    <property type="nucleotide sequence ID" value="NZ_JAHQCR010000088.1"/>
</dbReference>
<feature type="transmembrane region" description="Helical" evidence="10">
    <location>
        <begin position="107"/>
        <end position="131"/>
    </location>
</feature>
<keyword evidence="12" id="KW-1185">Reference proteome</keyword>
<evidence type="ECO:0000256" key="1">
    <source>
        <dbReference type="ARBA" id="ARBA00022475"/>
    </source>
</evidence>
<dbReference type="Pfam" id="PF02660">
    <property type="entry name" value="G3P_acyltransf"/>
    <property type="match status" value="1"/>
</dbReference>
<keyword evidence="7 10" id="KW-0472">Membrane</keyword>
<comment type="subunit">
    <text evidence="10">Probably interacts with PlsX.</text>
</comment>
<proteinExistence type="inferred from homology"/>
<evidence type="ECO:0000313" key="12">
    <source>
        <dbReference type="Proteomes" id="UP000790580"/>
    </source>
</evidence>
<keyword evidence="3 10" id="KW-0808">Transferase</keyword>
<dbReference type="HAMAP" id="MF_01043">
    <property type="entry name" value="PlsY"/>
    <property type="match status" value="1"/>
</dbReference>
<comment type="function">
    <text evidence="10">Catalyzes the transfer of an acyl group from acyl-phosphate (acyl-PO(4)) to glycerol-3-phosphate (G3P) to form lysophosphatidic acid (LPA). This enzyme utilizes acyl-phosphate as fatty acyl donor, but not acyl-CoA or acyl-ACP.</text>
</comment>
<reference evidence="11 12" key="1">
    <citation type="submission" date="2021-06" db="EMBL/GenBank/DDBJ databases">
        <title>Bacillus sp. RD4P76, an endophyte from a halophyte.</title>
        <authorList>
            <person name="Sun J.-Q."/>
        </authorList>
    </citation>
    <scope>NUCLEOTIDE SEQUENCE [LARGE SCALE GENOMIC DNA]</scope>
    <source>
        <strain evidence="11 12">JCM 17098</strain>
    </source>
</reference>
<dbReference type="Proteomes" id="UP000790580">
    <property type="component" value="Unassembled WGS sequence"/>
</dbReference>
<dbReference type="GO" id="GO:0004366">
    <property type="term" value="F:glycerol-3-phosphate O-acyltransferase activity"/>
    <property type="evidence" value="ECO:0007669"/>
    <property type="project" value="UniProtKB-EC"/>
</dbReference>
<comment type="caution">
    <text evidence="10">Lacks conserved residue(s) required for the propagation of feature annotation.</text>
</comment>
<feature type="transmembrane region" description="Helical" evidence="10">
    <location>
        <begin position="138"/>
        <end position="157"/>
    </location>
</feature>
<evidence type="ECO:0000256" key="3">
    <source>
        <dbReference type="ARBA" id="ARBA00022679"/>
    </source>
</evidence>